<dbReference type="PANTHER" id="PTHR32251:SF17">
    <property type="entry name" value="STEROID 5-ALPHA REDUCTASE C-TERMINAL DOMAIN-CONTAINING PROTEIN"/>
    <property type="match status" value="1"/>
</dbReference>
<feature type="transmembrane region" description="Helical" evidence="1">
    <location>
        <begin position="41"/>
        <end position="58"/>
    </location>
</feature>
<feature type="transmembrane region" description="Helical" evidence="1">
    <location>
        <begin position="108"/>
        <end position="129"/>
    </location>
</feature>
<protein>
    <submittedName>
        <fullName evidence="2">Unannotated protein</fullName>
    </submittedName>
</protein>
<evidence type="ECO:0000313" key="2">
    <source>
        <dbReference type="EMBL" id="CAB4899002.1"/>
    </source>
</evidence>
<name>A0A6J7FT45_9ZZZZ</name>
<accession>A0A6J7FT45</accession>
<gene>
    <name evidence="2" type="ORF">UFOPK3564_00463</name>
</gene>
<proteinExistence type="predicted"/>
<dbReference type="AlphaFoldDB" id="A0A6J7FT45"/>
<dbReference type="Gene3D" id="1.20.120.1630">
    <property type="match status" value="1"/>
</dbReference>
<keyword evidence="1" id="KW-0812">Transmembrane</keyword>
<dbReference type="PROSITE" id="PS50244">
    <property type="entry name" value="S5A_REDUCTASE"/>
    <property type="match status" value="1"/>
</dbReference>
<feature type="transmembrane region" description="Helical" evidence="1">
    <location>
        <begin position="12"/>
        <end position="29"/>
    </location>
</feature>
<dbReference type="EMBL" id="CAFBMK010000015">
    <property type="protein sequence ID" value="CAB4899002.1"/>
    <property type="molecule type" value="Genomic_DNA"/>
</dbReference>
<dbReference type="Pfam" id="PF06966">
    <property type="entry name" value="DUF1295"/>
    <property type="match status" value="1"/>
</dbReference>
<dbReference type="PANTHER" id="PTHR32251">
    <property type="entry name" value="3-OXO-5-ALPHA-STEROID 4-DEHYDROGENASE"/>
    <property type="match status" value="1"/>
</dbReference>
<evidence type="ECO:0000256" key="1">
    <source>
        <dbReference type="SAM" id="Phobius"/>
    </source>
</evidence>
<feature type="transmembrane region" description="Helical" evidence="1">
    <location>
        <begin position="196"/>
        <end position="215"/>
    </location>
</feature>
<dbReference type="GO" id="GO:0016020">
    <property type="term" value="C:membrane"/>
    <property type="evidence" value="ECO:0007669"/>
    <property type="project" value="TreeGrafter"/>
</dbReference>
<sequence>MLASLLLPGLPSAWAAVAVLVLFLAVWAVSVRIRDVGIVDTFWGLSFVLVALVVALTADGDTGLRWLLLGMTAIWGVRLGGFLLARFRRHDSEDPRYAAIRDRHPDRFALYSLVVIFGTQAVAVLLVSLPIQVAARSDAEVGALVAFGVVLWAVGVAVEAAADEQQRRHSASGDDSVLDTGLWRYSRHPNKFGDACAWWGIWLVALTAGGTWWTLIGPAVMTFVLVRGTGEDDHDTDSDEEAAYVRRTSKFVPLPPRA</sequence>
<keyword evidence="1" id="KW-0472">Membrane</keyword>
<feature type="transmembrane region" description="Helical" evidence="1">
    <location>
        <begin position="141"/>
        <end position="162"/>
    </location>
</feature>
<feature type="transmembrane region" description="Helical" evidence="1">
    <location>
        <begin position="64"/>
        <end position="87"/>
    </location>
</feature>
<organism evidence="2">
    <name type="scientific">freshwater metagenome</name>
    <dbReference type="NCBI Taxonomy" id="449393"/>
    <lineage>
        <taxon>unclassified sequences</taxon>
        <taxon>metagenomes</taxon>
        <taxon>ecological metagenomes</taxon>
    </lineage>
</organism>
<reference evidence="2" key="1">
    <citation type="submission" date="2020-05" db="EMBL/GenBank/DDBJ databases">
        <authorList>
            <person name="Chiriac C."/>
            <person name="Salcher M."/>
            <person name="Ghai R."/>
            <person name="Kavagutti S V."/>
        </authorList>
    </citation>
    <scope>NUCLEOTIDE SEQUENCE</scope>
</reference>
<dbReference type="InterPro" id="IPR010721">
    <property type="entry name" value="UstE-like"/>
</dbReference>
<keyword evidence="1" id="KW-1133">Transmembrane helix</keyword>